<comment type="caution">
    <text evidence="1">The sequence shown here is derived from an EMBL/GenBank/DDBJ whole genome shotgun (WGS) entry which is preliminary data.</text>
</comment>
<dbReference type="Proteomes" id="UP000176404">
    <property type="component" value="Unassembled WGS sequence"/>
</dbReference>
<proteinExistence type="predicted"/>
<protein>
    <submittedName>
        <fullName evidence="1">Uncharacterized protein</fullName>
    </submittedName>
</protein>
<name>A0A1F8BAQ1_9BACT</name>
<organism evidence="1 2">
    <name type="scientific">Candidatus Woesebacteria bacterium RIFCSPLOWO2_01_FULL_39_10b</name>
    <dbReference type="NCBI Taxonomy" id="1802517"/>
    <lineage>
        <taxon>Bacteria</taxon>
        <taxon>Candidatus Woeseibacteriota</taxon>
    </lineage>
</organism>
<gene>
    <name evidence="1" type="ORF">A2892_01815</name>
</gene>
<reference evidence="1 2" key="1">
    <citation type="journal article" date="2016" name="Nat. Commun.">
        <title>Thousands of microbial genomes shed light on interconnected biogeochemical processes in an aquifer system.</title>
        <authorList>
            <person name="Anantharaman K."/>
            <person name="Brown C.T."/>
            <person name="Hug L.A."/>
            <person name="Sharon I."/>
            <person name="Castelle C.J."/>
            <person name="Probst A.J."/>
            <person name="Thomas B.C."/>
            <person name="Singh A."/>
            <person name="Wilkins M.J."/>
            <person name="Karaoz U."/>
            <person name="Brodie E.L."/>
            <person name="Williams K.H."/>
            <person name="Hubbard S.S."/>
            <person name="Banfield J.F."/>
        </authorList>
    </citation>
    <scope>NUCLEOTIDE SEQUENCE [LARGE SCALE GENOMIC DNA]</scope>
</reference>
<dbReference type="EMBL" id="MGHD01000003">
    <property type="protein sequence ID" value="OGM60759.1"/>
    <property type="molecule type" value="Genomic_DNA"/>
</dbReference>
<sequence>MIWPVCKTCVKFKSAGMSHCKYRVIKREQELTSGTQDRTNDNVDGKFMKPKKDEICELRKNLPGKGGCVYPDRSTGSCPVARNFEGAILVSE</sequence>
<accession>A0A1F8BAQ1</accession>
<dbReference type="AlphaFoldDB" id="A0A1F8BAQ1"/>
<evidence type="ECO:0000313" key="2">
    <source>
        <dbReference type="Proteomes" id="UP000176404"/>
    </source>
</evidence>
<evidence type="ECO:0000313" key="1">
    <source>
        <dbReference type="EMBL" id="OGM60759.1"/>
    </source>
</evidence>